<dbReference type="PANTHER" id="PTHR43028">
    <property type="entry name" value="3'(2'),5'-BISPHOSPHATE NUCLEOTIDASE 1"/>
    <property type="match status" value="1"/>
</dbReference>
<dbReference type="InterPro" id="IPR006240">
    <property type="entry name" value="CysQ"/>
</dbReference>
<dbReference type="PATRIC" id="fig|265726.11.peg.2843"/>
<evidence type="ECO:0000256" key="8">
    <source>
        <dbReference type="ARBA" id="ARBA00023136"/>
    </source>
</evidence>
<keyword evidence="5 9" id="KW-0479">Metal-binding</keyword>
<dbReference type="GO" id="GO:0000287">
    <property type="term" value="F:magnesium ion binding"/>
    <property type="evidence" value="ECO:0007669"/>
    <property type="project" value="UniProtKB-UniRule"/>
</dbReference>
<dbReference type="FunFam" id="3.30.540.10:FF:000007">
    <property type="entry name" value="3'(2'),5'-bisphosphate nucleotidase CysQ"/>
    <property type="match status" value="1"/>
</dbReference>
<dbReference type="GO" id="GO:0005886">
    <property type="term" value="C:plasma membrane"/>
    <property type="evidence" value="ECO:0007669"/>
    <property type="project" value="UniProtKB-SubCell"/>
</dbReference>
<feature type="binding site" evidence="9">
    <location>
        <position position="87"/>
    </location>
    <ligand>
        <name>Mg(2+)</name>
        <dbReference type="ChEBI" id="CHEBI:18420"/>
        <label>1</label>
    </ligand>
</feature>
<keyword evidence="6 9" id="KW-0378">Hydrolase</keyword>
<keyword evidence="7 9" id="KW-0460">Magnesium</keyword>
<dbReference type="InterPro" id="IPR020550">
    <property type="entry name" value="Inositol_monophosphatase_CS"/>
</dbReference>
<organism evidence="11 12">
    <name type="scientific">Photobacterium halotolerans</name>
    <dbReference type="NCBI Taxonomy" id="265726"/>
    <lineage>
        <taxon>Bacteria</taxon>
        <taxon>Pseudomonadati</taxon>
        <taxon>Pseudomonadota</taxon>
        <taxon>Gammaproteobacteria</taxon>
        <taxon>Vibrionales</taxon>
        <taxon>Vibrionaceae</taxon>
        <taxon>Photobacterium</taxon>
    </lineage>
</organism>
<comment type="catalytic activity">
    <reaction evidence="1 9">
        <text>adenosine 3',5'-bisphosphate + H2O = AMP + phosphate</text>
        <dbReference type="Rhea" id="RHEA:10040"/>
        <dbReference type="ChEBI" id="CHEBI:15377"/>
        <dbReference type="ChEBI" id="CHEBI:43474"/>
        <dbReference type="ChEBI" id="CHEBI:58343"/>
        <dbReference type="ChEBI" id="CHEBI:456215"/>
        <dbReference type="EC" id="3.1.3.7"/>
    </reaction>
</comment>
<evidence type="ECO:0000256" key="2">
    <source>
        <dbReference type="ARBA" id="ARBA00005289"/>
    </source>
</evidence>
<dbReference type="Gene3D" id="3.30.540.10">
    <property type="entry name" value="Fructose-1,6-Bisphosphatase, subunit A, domain 1"/>
    <property type="match status" value="1"/>
</dbReference>
<dbReference type="PROSITE" id="PS00629">
    <property type="entry name" value="IMP_1"/>
    <property type="match status" value="1"/>
</dbReference>
<proteinExistence type="inferred from homology"/>
<evidence type="ECO:0000256" key="4">
    <source>
        <dbReference type="ARBA" id="ARBA00022519"/>
    </source>
</evidence>
<dbReference type="PROSITE" id="PS00630">
    <property type="entry name" value="IMP_2"/>
    <property type="match status" value="1"/>
</dbReference>
<feature type="binding site" evidence="10">
    <location>
        <position position="65"/>
    </location>
    <ligand>
        <name>Mg(2+)</name>
        <dbReference type="ChEBI" id="CHEBI:18420"/>
        <label>1</label>
        <note>catalytic</note>
    </ligand>
</feature>
<dbReference type="FunFam" id="3.40.190.80:FF:000005">
    <property type="entry name" value="3'(2'),5'-bisphosphate nucleotidase CysQ"/>
    <property type="match status" value="1"/>
</dbReference>
<dbReference type="NCBIfam" id="TIGR01331">
    <property type="entry name" value="bisphos_cysQ"/>
    <property type="match status" value="1"/>
</dbReference>
<evidence type="ECO:0000256" key="3">
    <source>
        <dbReference type="ARBA" id="ARBA00022475"/>
    </source>
</evidence>
<feature type="binding site" evidence="9">
    <location>
        <position position="207"/>
    </location>
    <ligand>
        <name>Mg(2+)</name>
        <dbReference type="ChEBI" id="CHEBI:18420"/>
        <label>2</label>
    </ligand>
</feature>
<dbReference type="EMBL" id="JWYV01000026">
    <property type="protein sequence ID" value="KKC98072.1"/>
    <property type="molecule type" value="Genomic_DNA"/>
</dbReference>
<feature type="binding site" evidence="10">
    <location>
        <position position="85"/>
    </location>
    <ligand>
        <name>Mg(2+)</name>
        <dbReference type="ChEBI" id="CHEBI:18420"/>
        <label>1</label>
        <note>catalytic</note>
    </ligand>
</feature>
<feature type="binding site" evidence="9">
    <location>
        <begin position="87"/>
        <end position="90"/>
    </location>
    <ligand>
        <name>substrate</name>
    </ligand>
</feature>
<dbReference type="GO" id="GO:0008441">
    <property type="term" value="F:3'(2'),5'-bisphosphate nucleotidase activity"/>
    <property type="evidence" value="ECO:0007669"/>
    <property type="project" value="UniProtKB-UniRule"/>
</dbReference>
<dbReference type="GO" id="GO:0050427">
    <property type="term" value="P:3'-phosphoadenosine 5'-phosphosulfate metabolic process"/>
    <property type="evidence" value="ECO:0007669"/>
    <property type="project" value="TreeGrafter"/>
</dbReference>
<dbReference type="Proteomes" id="UP000033633">
    <property type="component" value="Unassembled WGS sequence"/>
</dbReference>
<dbReference type="InterPro" id="IPR020583">
    <property type="entry name" value="Inositol_monoP_metal-BS"/>
</dbReference>
<evidence type="ECO:0000256" key="5">
    <source>
        <dbReference type="ARBA" id="ARBA00022723"/>
    </source>
</evidence>
<dbReference type="GO" id="GO:0046854">
    <property type="term" value="P:phosphatidylinositol phosphate biosynthetic process"/>
    <property type="evidence" value="ECO:0007669"/>
    <property type="project" value="InterPro"/>
</dbReference>
<accession>A0A0F5V7M0</accession>
<dbReference type="HAMAP" id="MF_02095">
    <property type="entry name" value="CysQ"/>
    <property type="match status" value="1"/>
</dbReference>
<dbReference type="OrthoDB" id="9785695at2"/>
<dbReference type="RefSeq" id="WP_046222399.1">
    <property type="nucleotide sequence ID" value="NZ_JWYV01000026.1"/>
</dbReference>
<gene>
    <name evidence="9" type="primary">cysQ</name>
    <name evidence="11" type="ORF">KY46_20200</name>
</gene>
<evidence type="ECO:0000313" key="12">
    <source>
        <dbReference type="Proteomes" id="UP000033633"/>
    </source>
</evidence>
<keyword evidence="4 9" id="KW-0997">Cell inner membrane</keyword>
<keyword evidence="3 9" id="KW-1003">Cell membrane</keyword>
<feature type="binding site" evidence="10">
    <location>
        <position position="88"/>
    </location>
    <ligand>
        <name>Mg(2+)</name>
        <dbReference type="ChEBI" id="CHEBI:18420"/>
        <label>1</label>
        <note>catalytic</note>
    </ligand>
</feature>
<comment type="similarity">
    <text evidence="2 9">Belongs to the inositol monophosphatase superfamily. CysQ family.</text>
</comment>
<feature type="binding site" evidence="9">
    <location>
        <position position="85"/>
    </location>
    <ligand>
        <name>Mg(2+)</name>
        <dbReference type="ChEBI" id="CHEBI:18420"/>
        <label>1</label>
    </ligand>
</feature>
<evidence type="ECO:0000256" key="7">
    <source>
        <dbReference type="ARBA" id="ARBA00022842"/>
    </source>
</evidence>
<dbReference type="InterPro" id="IPR050725">
    <property type="entry name" value="CysQ/Inositol_MonoPase"/>
</dbReference>
<dbReference type="PANTHER" id="PTHR43028:SF5">
    <property type="entry name" value="3'(2'),5'-BISPHOSPHATE NUCLEOTIDASE 1"/>
    <property type="match status" value="1"/>
</dbReference>
<dbReference type="Pfam" id="PF00459">
    <property type="entry name" value="Inositol_P"/>
    <property type="match status" value="1"/>
</dbReference>
<evidence type="ECO:0000313" key="11">
    <source>
        <dbReference type="EMBL" id="KKC98072.1"/>
    </source>
</evidence>
<dbReference type="AlphaFoldDB" id="A0A0F5V7M0"/>
<feature type="binding site" evidence="9">
    <location>
        <position position="65"/>
    </location>
    <ligand>
        <name>substrate</name>
    </ligand>
</feature>
<dbReference type="SUPFAM" id="SSF56655">
    <property type="entry name" value="Carbohydrate phosphatase"/>
    <property type="match status" value="1"/>
</dbReference>
<feature type="binding site" evidence="9">
    <location>
        <position position="65"/>
    </location>
    <ligand>
        <name>Mg(2+)</name>
        <dbReference type="ChEBI" id="CHEBI:18420"/>
        <label>1</label>
    </ligand>
</feature>
<protein>
    <recommendedName>
        <fullName evidence="9">3'(2'),5'-bisphosphate nucleotidase CysQ</fullName>
        <ecNumber evidence="9">3.1.3.7</ecNumber>
    </recommendedName>
    <alternativeName>
        <fullName evidence="9">3'(2'),5-bisphosphonucleoside 3'(2')-phosphohydrolase</fullName>
    </alternativeName>
    <alternativeName>
        <fullName evidence="9">3'-phosphoadenosine 5'-phosphate phosphatase</fullName>
        <shortName evidence="9">PAP phosphatase</shortName>
    </alternativeName>
</protein>
<evidence type="ECO:0000256" key="6">
    <source>
        <dbReference type="ARBA" id="ARBA00022801"/>
    </source>
</evidence>
<name>A0A0F5V7M0_9GAMM</name>
<dbReference type="CDD" id="cd01638">
    <property type="entry name" value="CysQ"/>
    <property type="match status" value="1"/>
</dbReference>
<reference evidence="11 12" key="1">
    <citation type="submission" date="2014-12" db="EMBL/GenBank/DDBJ databases">
        <title>Mercury Reductase activity and rhizosphere competence traits in the genome of root associated Photobacterium halotolerans MELD1.</title>
        <authorList>
            <person name="Mathew D.C."/>
            <person name="Huang C.-C."/>
        </authorList>
    </citation>
    <scope>NUCLEOTIDE SEQUENCE [LARGE SCALE GENOMIC DNA]</scope>
    <source>
        <strain evidence="11 12">MELD1</strain>
    </source>
</reference>
<keyword evidence="12" id="KW-1185">Reference proteome</keyword>
<comment type="function">
    <text evidence="9">Converts adenosine-3',5'-bisphosphate (PAP) to AMP.</text>
</comment>
<dbReference type="Gene3D" id="3.40.190.80">
    <property type="match status" value="1"/>
</dbReference>
<dbReference type="EC" id="3.1.3.7" evidence="9"/>
<feature type="binding site" evidence="10">
    <location>
        <position position="87"/>
    </location>
    <ligand>
        <name>Mg(2+)</name>
        <dbReference type="ChEBI" id="CHEBI:18420"/>
        <label>1</label>
        <note>catalytic</note>
    </ligand>
</feature>
<dbReference type="STRING" id="265726.KY46_20200"/>
<dbReference type="PRINTS" id="PR00377">
    <property type="entry name" value="IMPHPHTASES"/>
</dbReference>
<comment type="cofactor">
    <cofactor evidence="9 10">
        <name>Mg(2+)</name>
        <dbReference type="ChEBI" id="CHEBI:18420"/>
    </cofactor>
</comment>
<keyword evidence="8 9" id="KW-0472">Membrane</keyword>
<dbReference type="GO" id="GO:0000103">
    <property type="term" value="P:sulfate assimilation"/>
    <property type="evidence" value="ECO:0007669"/>
    <property type="project" value="TreeGrafter"/>
</dbReference>
<sequence length="247" mass="27309">MSALLESIYQIALEAGQAIMDSYHSNVQVEEKADKSPVTEADLAANAVIVRHLLQLTPDIPILSEESAHTEWRDRQHWQSFWLVDPLDGTKEFLRKNGEFTVNIALIKDGKPVLAVVHAPALGKTWLGDGSKAWLHTKAGREPIRVREATVPTVVGSRSHPSPEMAGFLDKLGQHKMTEVGSSLKFCLVAEGRAQFYPRLGPTMMWDTAAGQCIAESAGASVTLLNQEPLQYHREELLNPSFLVSYK</sequence>
<comment type="subcellular location">
    <subcellularLocation>
        <location evidence="9">Cell inner membrane</location>
        <topology evidence="9">Peripheral membrane protein</topology>
        <orientation evidence="9">Cytoplasmic side</orientation>
    </subcellularLocation>
</comment>
<feature type="binding site" evidence="10">
    <location>
        <position position="207"/>
    </location>
    <ligand>
        <name>Mg(2+)</name>
        <dbReference type="ChEBI" id="CHEBI:18420"/>
        <label>1</label>
        <note>catalytic</note>
    </ligand>
</feature>
<feature type="binding site" evidence="9">
    <location>
        <position position="88"/>
    </location>
    <ligand>
        <name>Mg(2+)</name>
        <dbReference type="ChEBI" id="CHEBI:18420"/>
        <label>2</label>
    </ligand>
</feature>
<feature type="binding site" evidence="9">
    <location>
        <position position="85"/>
    </location>
    <ligand>
        <name>Mg(2+)</name>
        <dbReference type="ChEBI" id="CHEBI:18420"/>
        <label>2</label>
    </ligand>
</feature>
<comment type="caution">
    <text evidence="11">The sequence shown here is derived from an EMBL/GenBank/DDBJ whole genome shotgun (WGS) entry which is preliminary data.</text>
</comment>
<evidence type="ECO:0000256" key="10">
    <source>
        <dbReference type="PIRSR" id="PIRSR600760-2"/>
    </source>
</evidence>
<feature type="binding site" evidence="9">
    <location>
        <position position="207"/>
    </location>
    <ligand>
        <name>substrate</name>
    </ligand>
</feature>
<evidence type="ECO:0000256" key="1">
    <source>
        <dbReference type="ARBA" id="ARBA00001625"/>
    </source>
</evidence>
<dbReference type="InterPro" id="IPR000760">
    <property type="entry name" value="Inositol_monophosphatase-like"/>
</dbReference>
<evidence type="ECO:0000256" key="9">
    <source>
        <dbReference type="HAMAP-Rule" id="MF_02095"/>
    </source>
</evidence>